<keyword evidence="5" id="KW-1185">Reference proteome</keyword>
<proteinExistence type="predicted"/>
<evidence type="ECO:0000256" key="1">
    <source>
        <dbReference type="SAM" id="MobiDB-lite"/>
    </source>
</evidence>
<sequence>MCVLIHRCEQLLSQYKNCLKSYRRSIVFDKDYGILKKFYQIHSFILRLKDRLSFPLLISFTSSMFALCTSIALLVHQDAKVLTIYAVEFLSNALTGIFILCSLTLYSSRISENISDIKKTAEKLLDQHRRDKWQEKKAFFLMQASTSKNGCAILEFYAEIKKISKGERTIAQLGNENLPETRPERSQKKKTVGTGPGTGGGIKVGTGPGTGGGIKVVTGPGTGGGIKVGTDPGTGGGIKVGTGPGTGGGIKVGTDPGTGGGIKVGTGPGTGGGIKVGTDPGNSKTYGIEFEKDFLIHYLRVNKYNVQKSFRKIQNYTELWKKEGFLFKSLPDEYFLTKGSTRFAALLPERRPEGCPVLLFQIGKWVPNEMRFTDILQLIALIHLQLLRDPMTQINGIKTIYDFKGTSFQHLRNILNDKLYLINHIPMVHFNSNPIRLRDYFPTSMLPVEYGEVPDINSQDWIRRMNNEQEKFSVGAQPNFH</sequence>
<keyword evidence="2" id="KW-0812">Transmembrane</keyword>
<keyword evidence="2" id="KW-1133">Transmembrane helix</keyword>
<dbReference type="InterPro" id="IPR036865">
    <property type="entry name" value="CRAL-TRIO_dom_sf"/>
</dbReference>
<gene>
    <name evidence="4" type="ORF">LARSCL_LOCUS14059</name>
</gene>
<dbReference type="GO" id="GO:0016020">
    <property type="term" value="C:membrane"/>
    <property type="evidence" value="ECO:0007669"/>
    <property type="project" value="TreeGrafter"/>
</dbReference>
<feature type="transmembrane region" description="Helical" evidence="2">
    <location>
        <begin position="54"/>
        <end position="76"/>
    </location>
</feature>
<dbReference type="SUPFAM" id="SSF52087">
    <property type="entry name" value="CRAL/TRIO domain"/>
    <property type="match status" value="1"/>
</dbReference>
<comment type="caution">
    <text evidence="4">The sequence shown here is derived from an EMBL/GenBank/DDBJ whole genome shotgun (WGS) entry which is preliminary data.</text>
</comment>
<dbReference type="EMBL" id="CAXIEN010000198">
    <property type="protein sequence ID" value="CAL1286103.1"/>
    <property type="molecule type" value="Genomic_DNA"/>
</dbReference>
<dbReference type="GO" id="GO:1902936">
    <property type="term" value="F:phosphatidylinositol bisphosphate binding"/>
    <property type="evidence" value="ECO:0007669"/>
    <property type="project" value="TreeGrafter"/>
</dbReference>
<organism evidence="4 5">
    <name type="scientific">Larinioides sclopetarius</name>
    <dbReference type="NCBI Taxonomy" id="280406"/>
    <lineage>
        <taxon>Eukaryota</taxon>
        <taxon>Metazoa</taxon>
        <taxon>Ecdysozoa</taxon>
        <taxon>Arthropoda</taxon>
        <taxon>Chelicerata</taxon>
        <taxon>Arachnida</taxon>
        <taxon>Araneae</taxon>
        <taxon>Araneomorphae</taxon>
        <taxon>Entelegynae</taxon>
        <taxon>Araneoidea</taxon>
        <taxon>Araneidae</taxon>
        <taxon>Larinioides</taxon>
    </lineage>
</organism>
<feature type="domain" description="CRAL-TRIO" evidence="3">
    <location>
        <begin position="346"/>
        <end position="412"/>
    </location>
</feature>
<feature type="region of interest" description="Disordered" evidence="1">
    <location>
        <begin position="175"/>
        <end position="210"/>
    </location>
</feature>
<dbReference type="SUPFAM" id="SSF46938">
    <property type="entry name" value="CRAL/TRIO N-terminal domain"/>
    <property type="match status" value="1"/>
</dbReference>
<evidence type="ECO:0000313" key="5">
    <source>
        <dbReference type="Proteomes" id="UP001497382"/>
    </source>
</evidence>
<name>A0AAV2AQ08_9ARAC</name>
<dbReference type="AlphaFoldDB" id="A0AAV2AQ08"/>
<dbReference type="PANTHER" id="PTHR10174:SF130">
    <property type="entry name" value="ALPHA-TOCOPHEROL TRANSFER PROTEIN-LIKE"/>
    <property type="match status" value="1"/>
</dbReference>
<feature type="transmembrane region" description="Helical" evidence="2">
    <location>
        <begin position="82"/>
        <end position="106"/>
    </location>
</feature>
<dbReference type="InterPro" id="IPR036273">
    <property type="entry name" value="CRAL/TRIO_N_dom_sf"/>
</dbReference>
<dbReference type="PRINTS" id="PR00180">
    <property type="entry name" value="CRETINALDHBP"/>
</dbReference>
<accession>A0AAV2AQ08</accession>
<feature type="compositionally biased region" description="Gly residues" evidence="1">
    <location>
        <begin position="194"/>
        <end position="210"/>
    </location>
</feature>
<dbReference type="Pfam" id="PF00650">
    <property type="entry name" value="CRAL_TRIO"/>
    <property type="match status" value="1"/>
</dbReference>
<reference evidence="4 5" key="1">
    <citation type="submission" date="2024-04" db="EMBL/GenBank/DDBJ databases">
        <authorList>
            <person name="Rising A."/>
            <person name="Reimegard J."/>
            <person name="Sonavane S."/>
            <person name="Akerstrom W."/>
            <person name="Nylinder S."/>
            <person name="Hedman E."/>
            <person name="Kallberg Y."/>
        </authorList>
    </citation>
    <scope>NUCLEOTIDE SEQUENCE [LARGE SCALE GENOMIC DNA]</scope>
</reference>
<dbReference type="Gene3D" id="3.40.525.10">
    <property type="entry name" value="CRAL-TRIO lipid binding domain"/>
    <property type="match status" value="1"/>
</dbReference>
<dbReference type="Proteomes" id="UP001497382">
    <property type="component" value="Unassembled WGS sequence"/>
</dbReference>
<evidence type="ECO:0000259" key="3">
    <source>
        <dbReference type="Pfam" id="PF00650"/>
    </source>
</evidence>
<dbReference type="InterPro" id="IPR001251">
    <property type="entry name" value="CRAL-TRIO_dom"/>
</dbReference>
<dbReference type="PANTHER" id="PTHR10174">
    <property type="entry name" value="ALPHA-TOCOPHEROL TRANSFER PROTEIN-RELATED"/>
    <property type="match status" value="1"/>
</dbReference>
<keyword evidence="2" id="KW-0472">Membrane</keyword>
<evidence type="ECO:0000256" key="2">
    <source>
        <dbReference type="SAM" id="Phobius"/>
    </source>
</evidence>
<dbReference type="CDD" id="cd00170">
    <property type="entry name" value="SEC14"/>
    <property type="match status" value="1"/>
</dbReference>
<protein>
    <recommendedName>
        <fullName evidence="3">CRAL-TRIO domain-containing protein</fullName>
    </recommendedName>
</protein>
<evidence type="ECO:0000313" key="4">
    <source>
        <dbReference type="EMBL" id="CAL1286103.1"/>
    </source>
</evidence>